<evidence type="ECO:0000313" key="3">
    <source>
        <dbReference type="Proteomes" id="UP000002499"/>
    </source>
</evidence>
<reference evidence="2 3" key="1">
    <citation type="journal article" date="2011" name="PLoS Genet.">
        <title>Genome sequencing and comparative transcriptomics of the model entomopathogenic fungi Metarhizium anisopliae and M. acridum.</title>
        <authorList>
            <person name="Gao Q."/>
            <person name="Jin K."/>
            <person name="Ying S.H."/>
            <person name="Zhang Y."/>
            <person name="Xiao G."/>
            <person name="Shang Y."/>
            <person name="Duan Z."/>
            <person name="Hu X."/>
            <person name="Xie X.Q."/>
            <person name="Zhou G."/>
            <person name="Peng G."/>
            <person name="Luo Z."/>
            <person name="Huang W."/>
            <person name="Wang B."/>
            <person name="Fang W."/>
            <person name="Wang S."/>
            <person name="Zhong Y."/>
            <person name="Ma L.J."/>
            <person name="St Leger R.J."/>
            <person name="Zhao G.P."/>
            <person name="Pei Y."/>
            <person name="Feng M.G."/>
            <person name="Xia Y."/>
            <person name="Wang C."/>
        </authorList>
    </citation>
    <scope>NUCLEOTIDE SEQUENCE [LARGE SCALE GENOMIC DNA]</scope>
    <source>
        <strain evidence="2 3">CQMa 102</strain>
    </source>
</reference>
<keyword evidence="3" id="KW-1185">Reference proteome</keyword>
<dbReference type="InParanoid" id="E9E4K3"/>
<proteinExistence type="predicted"/>
<dbReference type="OrthoDB" id="4941542at2759"/>
<dbReference type="Proteomes" id="UP000002499">
    <property type="component" value="Unassembled WGS sequence"/>
</dbReference>
<sequence length="290" mass="32823">MESIELDHQQLIEMNMAGFPDTVEARASLGGPLYSSDATTSSSSLVSNETSVFGEESNYQTSIEETPIKEENFIKEETPLKEIPLKDTPLEEASEEETSEEEASGDDDDSDDEDKLFTKDNRCLRCLKICSYNNRADHRRAHGLPSSESEDEMFTQDNRCLRCLKSCAYNNRADHRRAHGLPSSESEDEMFTQDNRCLRCLKSCAYNTRADHRRVHSLQGSEGVTVPNTKRCTCCAIRGEQCIVAKEPCRKGLNTIRCLKCISNHRSCSFKKTFKRLRVSSLQYHPARLA</sequence>
<name>E9E4K3_METAQ</name>
<feature type="compositionally biased region" description="Basic and acidic residues" evidence="1">
    <location>
        <begin position="66"/>
        <end position="89"/>
    </location>
</feature>
<dbReference type="HOGENOM" id="CLU_868997_0_0_1"/>
<feature type="compositionally biased region" description="Low complexity" evidence="1">
    <location>
        <begin position="35"/>
        <end position="51"/>
    </location>
</feature>
<evidence type="ECO:0008006" key="4">
    <source>
        <dbReference type="Google" id="ProtNLM"/>
    </source>
</evidence>
<accession>E9E4K3</accession>
<dbReference type="EMBL" id="GL698502">
    <property type="protein sequence ID" value="EFY89214.1"/>
    <property type="molecule type" value="Genomic_DNA"/>
</dbReference>
<dbReference type="AlphaFoldDB" id="E9E4K3"/>
<evidence type="ECO:0000313" key="2">
    <source>
        <dbReference type="EMBL" id="EFY89214.1"/>
    </source>
</evidence>
<organism evidence="3">
    <name type="scientific">Metarhizium acridum (strain CQMa 102)</name>
    <dbReference type="NCBI Taxonomy" id="655827"/>
    <lineage>
        <taxon>Eukaryota</taxon>
        <taxon>Fungi</taxon>
        <taxon>Dikarya</taxon>
        <taxon>Ascomycota</taxon>
        <taxon>Pezizomycotina</taxon>
        <taxon>Sordariomycetes</taxon>
        <taxon>Hypocreomycetidae</taxon>
        <taxon>Hypocreales</taxon>
        <taxon>Clavicipitaceae</taxon>
        <taxon>Metarhizium</taxon>
    </lineage>
</organism>
<dbReference type="eggNOG" id="ENOG502TM57">
    <property type="taxonomic scope" value="Eukaryota"/>
</dbReference>
<gene>
    <name evidence="2" type="ORF">MAC_04801</name>
</gene>
<feature type="compositionally biased region" description="Acidic residues" evidence="1">
    <location>
        <begin position="90"/>
        <end position="114"/>
    </location>
</feature>
<protein>
    <recommendedName>
        <fullName evidence="4">Cellulosomal scaffoldin anchoring protein C</fullName>
    </recommendedName>
</protein>
<evidence type="ECO:0000256" key="1">
    <source>
        <dbReference type="SAM" id="MobiDB-lite"/>
    </source>
</evidence>
<feature type="region of interest" description="Disordered" evidence="1">
    <location>
        <begin position="35"/>
        <end position="114"/>
    </location>
</feature>